<dbReference type="InterPro" id="IPR008920">
    <property type="entry name" value="TF_FadR/GntR_C"/>
</dbReference>
<gene>
    <name evidence="5" type="ORF">EFW17_12460</name>
</gene>
<evidence type="ECO:0000313" key="5">
    <source>
        <dbReference type="EMBL" id="RNL84365.1"/>
    </source>
</evidence>
<evidence type="ECO:0000313" key="6">
    <source>
        <dbReference type="Proteomes" id="UP000269198"/>
    </source>
</evidence>
<sequence length="241" mass="26859">MAGETSKSESVYRRLKGEIEELRLPPGTRLSEVVAAERIGASRTPVREAIRRLAREGLVRSAPGEVARVAPISLGGVRALFEFRMILEPAAARMVAREGRSRPELLRPFHDLLAEFEAVRDLVARGSQPSREEFYTLTERFDQELITATRDRNDPLAQTIADQRGQTTRLRNVAHSDTGHLADSLDEHLRMCGAIADARPDDAVEELTRHLERTLRTILDTLARGPAHGTEVEVEAWSAPE</sequence>
<dbReference type="PROSITE" id="PS50949">
    <property type="entry name" value="HTH_GNTR"/>
    <property type="match status" value="1"/>
</dbReference>
<dbReference type="PANTHER" id="PTHR43537">
    <property type="entry name" value="TRANSCRIPTIONAL REGULATOR, GNTR FAMILY"/>
    <property type="match status" value="1"/>
</dbReference>
<keyword evidence="3" id="KW-0804">Transcription</keyword>
<dbReference type="PANTHER" id="PTHR43537:SF45">
    <property type="entry name" value="GNTR FAMILY REGULATORY PROTEIN"/>
    <property type="match status" value="1"/>
</dbReference>
<dbReference type="GO" id="GO:0003677">
    <property type="term" value="F:DNA binding"/>
    <property type="evidence" value="ECO:0007669"/>
    <property type="project" value="UniProtKB-KW"/>
</dbReference>
<dbReference type="SUPFAM" id="SSF48008">
    <property type="entry name" value="GntR ligand-binding domain-like"/>
    <property type="match status" value="1"/>
</dbReference>
<dbReference type="SMART" id="SM00895">
    <property type="entry name" value="FCD"/>
    <property type="match status" value="1"/>
</dbReference>
<dbReference type="SUPFAM" id="SSF46785">
    <property type="entry name" value="Winged helix' DNA-binding domain"/>
    <property type="match status" value="1"/>
</dbReference>
<dbReference type="Pfam" id="PF00392">
    <property type="entry name" value="GntR"/>
    <property type="match status" value="1"/>
</dbReference>
<evidence type="ECO:0000256" key="1">
    <source>
        <dbReference type="ARBA" id="ARBA00023015"/>
    </source>
</evidence>
<dbReference type="InterPro" id="IPR036388">
    <property type="entry name" value="WH-like_DNA-bd_sf"/>
</dbReference>
<dbReference type="GO" id="GO:0003700">
    <property type="term" value="F:DNA-binding transcription factor activity"/>
    <property type="evidence" value="ECO:0007669"/>
    <property type="project" value="InterPro"/>
</dbReference>
<dbReference type="OrthoDB" id="4120783at2"/>
<dbReference type="EMBL" id="RJMB01000011">
    <property type="protein sequence ID" value="RNL84365.1"/>
    <property type="molecule type" value="Genomic_DNA"/>
</dbReference>
<dbReference type="Gene3D" id="1.20.120.530">
    <property type="entry name" value="GntR ligand-binding domain-like"/>
    <property type="match status" value="1"/>
</dbReference>
<dbReference type="RefSeq" id="WP_123201536.1">
    <property type="nucleotide sequence ID" value="NZ_RJMB01000011.1"/>
</dbReference>
<feature type="domain" description="HTH gntR-type" evidence="4">
    <location>
        <begin position="5"/>
        <end position="72"/>
    </location>
</feature>
<protein>
    <submittedName>
        <fullName evidence="5">GntR family transcriptional regulator</fullName>
    </submittedName>
</protein>
<dbReference type="InterPro" id="IPR036390">
    <property type="entry name" value="WH_DNA-bd_sf"/>
</dbReference>
<comment type="caution">
    <text evidence="5">The sequence shown here is derived from an EMBL/GenBank/DDBJ whole genome shotgun (WGS) entry which is preliminary data.</text>
</comment>
<proteinExistence type="predicted"/>
<accession>A0A3N0E931</accession>
<dbReference type="AlphaFoldDB" id="A0A3N0E931"/>
<reference evidence="5 6" key="1">
    <citation type="submission" date="2018-11" db="EMBL/GenBank/DDBJ databases">
        <title>The genome draft of YIM 96095.</title>
        <authorList>
            <person name="Tang S.-K."/>
            <person name="Chunyu W.-X."/>
            <person name="Feng Y.-Z."/>
        </authorList>
    </citation>
    <scope>NUCLEOTIDE SEQUENCE [LARGE SCALE GENOMIC DNA]</scope>
    <source>
        <strain evidence="5 6">YIM 96095</strain>
    </source>
</reference>
<evidence type="ECO:0000256" key="2">
    <source>
        <dbReference type="ARBA" id="ARBA00023125"/>
    </source>
</evidence>
<dbReference type="Gene3D" id="1.10.10.10">
    <property type="entry name" value="Winged helix-like DNA-binding domain superfamily/Winged helix DNA-binding domain"/>
    <property type="match status" value="1"/>
</dbReference>
<dbReference type="Pfam" id="PF07729">
    <property type="entry name" value="FCD"/>
    <property type="match status" value="1"/>
</dbReference>
<keyword evidence="2" id="KW-0238">DNA-binding</keyword>
<organism evidence="5 6">
    <name type="scientific">Halostreptopolyspora alba</name>
    <dbReference type="NCBI Taxonomy" id="2487137"/>
    <lineage>
        <taxon>Bacteria</taxon>
        <taxon>Bacillati</taxon>
        <taxon>Actinomycetota</taxon>
        <taxon>Actinomycetes</taxon>
        <taxon>Streptosporangiales</taxon>
        <taxon>Nocardiopsidaceae</taxon>
        <taxon>Halostreptopolyspora</taxon>
    </lineage>
</organism>
<keyword evidence="6" id="KW-1185">Reference proteome</keyword>
<dbReference type="SMART" id="SM00345">
    <property type="entry name" value="HTH_GNTR"/>
    <property type="match status" value="1"/>
</dbReference>
<evidence type="ECO:0000256" key="3">
    <source>
        <dbReference type="ARBA" id="ARBA00023163"/>
    </source>
</evidence>
<evidence type="ECO:0000259" key="4">
    <source>
        <dbReference type="PROSITE" id="PS50949"/>
    </source>
</evidence>
<dbReference type="Proteomes" id="UP000269198">
    <property type="component" value="Unassembled WGS sequence"/>
</dbReference>
<name>A0A3N0E931_9ACTN</name>
<dbReference type="InterPro" id="IPR011711">
    <property type="entry name" value="GntR_C"/>
</dbReference>
<dbReference type="CDD" id="cd07377">
    <property type="entry name" value="WHTH_GntR"/>
    <property type="match status" value="1"/>
</dbReference>
<keyword evidence="1" id="KW-0805">Transcription regulation</keyword>
<dbReference type="InterPro" id="IPR000524">
    <property type="entry name" value="Tscrpt_reg_HTH_GntR"/>
</dbReference>